<feature type="chain" id="PRO_5045270078" description="Secreted protein" evidence="1">
    <location>
        <begin position="22"/>
        <end position="188"/>
    </location>
</feature>
<evidence type="ECO:0000256" key="1">
    <source>
        <dbReference type="SAM" id="SignalP"/>
    </source>
</evidence>
<evidence type="ECO:0000313" key="3">
    <source>
        <dbReference type="Proteomes" id="UP000321323"/>
    </source>
</evidence>
<evidence type="ECO:0008006" key="4">
    <source>
        <dbReference type="Google" id="ProtNLM"/>
    </source>
</evidence>
<dbReference type="Proteomes" id="UP000321323">
    <property type="component" value="Chromosome"/>
</dbReference>
<keyword evidence="1" id="KW-0732">Signal</keyword>
<name>A0ABZ1UM33_9BURK</name>
<evidence type="ECO:0000313" key="2">
    <source>
        <dbReference type="EMBL" id="WUR13795.1"/>
    </source>
</evidence>
<reference evidence="2 3" key="1">
    <citation type="journal article" date="2019" name="Int. J. Syst. Evol. Microbiol.">
        <title>The Draft Whole-Genome Sequence of the Antibiotic Producer Empedobacter haloabium ATCC 31962 Provides Indications for Its Taxonomic Reclassification.</title>
        <authorList>
            <person name="Miess H."/>
            <person name="Arlt P."/>
            <person name="Apel A.K."/>
            <person name="Weber T."/>
            <person name="Nieselt K."/>
            <person name="Hanssen F."/>
            <person name="Czemmel S."/>
            <person name="Nahnsen S."/>
            <person name="Gross H."/>
        </authorList>
    </citation>
    <scope>NUCLEOTIDE SEQUENCE [LARGE SCALE GENOMIC DNA]</scope>
    <source>
        <strain evidence="2 3">ATCC 31962</strain>
    </source>
</reference>
<gene>
    <name evidence="2" type="ORF">E7V67_001435</name>
</gene>
<feature type="signal peptide" evidence="1">
    <location>
        <begin position="1"/>
        <end position="21"/>
    </location>
</feature>
<sequence length="188" mass="19669">MKIRSLLAALALAGAGGLAQASEHGCKVLLCLANPRGPMDAAACVEPIRKLYRDLARGRAFPSCDMASAPQGTAPSRSWAQYGVSFYDPCPPGTSTLAQGALAADGATNVYTGTGDGGDGYGYDHSSLPAKVCVGRPTGETWVNLGQGDGMSTVAVTTYDNIVVMQPVAQPYHADIYIDSNFSHRVRW</sequence>
<organism evidence="2 3">
    <name type="scientific">[Empedobacter] haloabium</name>
    <dbReference type="NCBI Taxonomy" id="592317"/>
    <lineage>
        <taxon>Bacteria</taxon>
        <taxon>Pseudomonadati</taxon>
        <taxon>Pseudomonadota</taxon>
        <taxon>Betaproteobacteria</taxon>
        <taxon>Burkholderiales</taxon>
        <taxon>Oxalobacteraceae</taxon>
        <taxon>Telluria group</taxon>
        <taxon>Telluria group incertae sedis</taxon>
    </lineage>
</organism>
<protein>
    <recommendedName>
        <fullName evidence="4">Secreted protein</fullName>
    </recommendedName>
</protein>
<dbReference type="EMBL" id="CP136508">
    <property type="protein sequence ID" value="WUR13795.1"/>
    <property type="molecule type" value="Genomic_DNA"/>
</dbReference>
<proteinExistence type="predicted"/>
<accession>A0ABZ1UM33</accession>
<keyword evidence="3" id="KW-1185">Reference proteome</keyword>